<organism evidence="7 8">
    <name type="scientific">Agitococcus lubricus</name>
    <dbReference type="NCBI Taxonomy" id="1077255"/>
    <lineage>
        <taxon>Bacteria</taxon>
        <taxon>Pseudomonadati</taxon>
        <taxon>Pseudomonadota</taxon>
        <taxon>Gammaproteobacteria</taxon>
        <taxon>Moraxellales</taxon>
        <taxon>Moraxellaceae</taxon>
        <taxon>Agitococcus</taxon>
    </lineage>
</organism>
<dbReference type="RefSeq" id="WP_107864907.1">
    <property type="nucleotide sequence ID" value="NZ_QAON01000003.1"/>
</dbReference>
<proteinExistence type="predicted"/>
<dbReference type="PANTHER" id="PTHR36985">
    <property type="entry name" value="TRANSLOCATION AND ASSEMBLY MODULE SUBUNIT TAMB"/>
    <property type="match status" value="1"/>
</dbReference>
<evidence type="ECO:0000256" key="2">
    <source>
        <dbReference type="ARBA" id="ARBA00022692"/>
    </source>
</evidence>
<comment type="caution">
    <text evidence="7">The sequence shown here is derived from an EMBL/GenBank/DDBJ whole genome shotgun (WGS) entry which is preliminary data.</text>
</comment>
<dbReference type="PANTHER" id="PTHR36985:SF1">
    <property type="entry name" value="TRANSLOCATION AND ASSEMBLY MODULE SUBUNIT TAMB"/>
    <property type="match status" value="1"/>
</dbReference>
<keyword evidence="8" id="KW-1185">Reference proteome</keyword>
<gene>
    <name evidence="7" type="ORF">C8N29_103221</name>
</gene>
<feature type="transmembrane region" description="Helical" evidence="5">
    <location>
        <begin position="21"/>
        <end position="42"/>
    </location>
</feature>
<feature type="domain" description="Translocation and assembly module TamB C-terminal" evidence="6">
    <location>
        <begin position="1004"/>
        <end position="1347"/>
    </location>
</feature>
<comment type="subcellular location">
    <subcellularLocation>
        <location evidence="1">Membrane</location>
        <topology evidence="1">Single-pass membrane protein</topology>
    </subcellularLocation>
</comment>
<evidence type="ECO:0000259" key="6">
    <source>
        <dbReference type="Pfam" id="PF04357"/>
    </source>
</evidence>
<evidence type="ECO:0000313" key="7">
    <source>
        <dbReference type="EMBL" id="PTQ90468.1"/>
    </source>
</evidence>
<evidence type="ECO:0000256" key="5">
    <source>
        <dbReference type="SAM" id="Phobius"/>
    </source>
</evidence>
<dbReference type="Pfam" id="PF04357">
    <property type="entry name" value="TamB"/>
    <property type="match status" value="1"/>
</dbReference>
<evidence type="ECO:0000313" key="8">
    <source>
        <dbReference type="Proteomes" id="UP000244223"/>
    </source>
</evidence>
<keyword evidence="4 5" id="KW-0472">Membrane</keyword>
<evidence type="ECO:0000256" key="3">
    <source>
        <dbReference type="ARBA" id="ARBA00022989"/>
    </source>
</evidence>
<protein>
    <submittedName>
        <fullName evidence="7">Autotransporter translocation and assembly factor TamB</fullName>
    </submittedName>
</protein>
<evidence type="ECO:0000256" key="1">
    <source>
        <dbReference type="ARBA" id="ARBA00004167"/>
    </source>
</evidence>
<evidence type="ECO:0000256" key="4">
    <source>
        <dbReference type="ARBA" id="ARBA00023136"/>
    </source>
</evidence>
<dbReference type="GO" id="GO:0097347">
    <property type="term" value="C:TAM protein secretion complex"/>
    <property type="evidence" value="ECO:0007669"/>
    <property type="project" value="TreeGrafter"/>
</dbReference>
<keyword evidence="2 5" id="KW-0812">Transmembrane</keyword>
<reference evidence="7 8" key="1">
    <citation type="submission" date="2018-04" db="EMBL/GenBank/DDBJ databases">
        <title>Genomic Encyclopedia of Archaeal and Bacterial Type Strains, Phase II (KMG-II): from individual species to whole genera.</title>
        <authorList>
            <person name="Goeker M."/>
        </authorList>
    </citation>
    <scope>NUCLEOTIDE SEQUENCE [LARGE SCALE GENOMIC DNA]</scope>
    <source>
        <strain evidence="7 8">DSM 5822</strain>
    </source>
</reference>
<dbReference type="EMBL" id="QAON01000003">
    <property type="protein sequence ID" value="PTQ90468.1"/>
    <property type="molecule type" value="Genomic_DNA"/>
</dbReference>
<dbReference type="OrthoDB" id="3034030at2"/>
<keyword evidence="3 5" id="KW-1133">Transmembrane helix</keyword>
<dbReference type="InterPro" id="IPR007452">
    <property type="entry name" value="TamB_C"/>
</dbReference>
<sequence>MMTRLRHALKTIAKFCWRLHGHLWVVVAILLLVISMSVWRLAHSESGSRWLLEQLVAKQKLVKLQWVSGSLANGLVLKDFRFTGKTFYLHADNLRLHISWAGLLTGHLFVDYLYGDGVRLVMIAPPNSQRTKLKHIRLPFHLQLAHGVLTNAQIDKRGVITPIQRLELVNSQWQGTQLDIGFAVFQHPKLSTQLHGKLAFTGDYPLQATGKLQLGFWQQQRLKPLSVTLGGDLGRLAVHLTTDANDIPIAVDGTLQVIEPALGYQATVRWGKLQVPWLAEQQFQSRYGQLVLQGNKQGLQARITTDLSAKQLPRGDYRAVIETDWHHLRLLPLQARTTLGGVLSLTGQVSWQPELKWDINSQWLNVDLAKKWPLLKPYLPALTGQLRTEGHSSAQASALNLQAQWQSQERWQANLVSQGRFWHWQQNQQLDFSWQQLKRQLPAIGLLEAREGKLHYQGTPTSYQLAVDSEFATPKTPLGQWQLSAQGKTQQLTIEKLAYTGVMGQLNTNGYVNWAAGLTWQADVQMQDFNISTWLPAQYPAQVSGYSQTTGHWSAQKRDLQLANTELTGTLKGLAFRLVGDSQYTLLTNQRLPEADVQQLALQWGDNQIRLDGHLGQQWDLTADSQLANLAQLDERLAGQLSGVVVLQGDQHSPNITLNLWADNLKAGSLAAKSLSVSGTLPALGEQVGFLQITARDLEAANRVIPDLGIIIEGTRSAHHLTWQVLAEPVIAEGTLAGGLDSQFNWQGVSDSSTVKVGEFLWELSQPFATVWTQTDKQLSLAAHCWQAEQASLCNQDTLIASPSQIEAKLKLDGLEISRLHALFPEGLAWQGTLAGQAALDWRPNQAPKLAMELVTNNGALGLAREDEDPLTLPYHQLKLAAQSQDDASIKFRFDMQAPNMGQGYVEARINPDEKPYQINGAMVLEQVNLAILKPFMPAMSHLAGEMNLAGGLSGPITGPDFYGEFSLKEGEMTAKNAPIDLTKTQVTASIRGKEATIIGQLNSGEGVATLKGSLDWQQEPHLKLAFNGDKLELKQKPLFRAELSPQLDIMVKPYYVDIKGTAKVENALLRPQTLSDKAIPLSADVRVIDLDAKDRIKIAKAMRQWDINADIELLLADNVLFQGFGLTSKLTGNLKLQQQKQRGMQAIGEIQLDKEAKYEAYGQKLAIRRGQILFAGSMAQPALDIEAVKEVDSKVVGVRVDGRANAPTLTLFADTAMTQDEMLGYLLLGRPLYQDGQLNTTSTGNDSALLTSAALSLGIKGGQGLANDIGNAFGVKDVTLDAEGSGDDTRFTVSGYLSPRLYLRYGVGVFTPVNKVTLRYKLNQSLYLEAVSSLESALDLFYNFKF</sequence>
<accession>A0A2T5J243</accession>
<dbReference type="GO" id="GO:0009306">
    <property type="term" value="P:protein secretion"/>
    <property type="evidence" value="ECO:0007669"/>
    <property type="project" value="InterPro"/>
</dbReference>
<dbReference type="GO" id="GO:0005886">
    <property type="term" value="C:plasma membrane"/>
    <property type="evidence" value="ECO:0007669"/>
    <property type="project" value="InterPro"/>
</dbReference>
<name>A0A2T5J243_9GAMM</name>
<dbReference type="Proteomes" id="UP000244223">
    <property type="component" value="Unassembled WGS sequence"/>
</dbReference>